<dbReference type="EMBL" id="CP012672">
    <property type="protein sequence ID" value="AUX35442.1"/>
    <property type="molecule type" value="Genomic_DNA"/>
</dbReference>
<evidence type="ECO:0008006" key="5">
    <source>
        <dbReference type="Google" id="ProtNLM"/>
    </source>
</evidence>
<feature type="compositionally biased region" description="Pro residues" evidence="1">
    <location>
        <begin position="135"/>
        <end position="156"/>
    </location>
</feature>
<sequence>MARRAARLALLAAALVAAARPARASSGEQTASLSWVRLAGAEACVAARALARAVEARLGRAALVSAARADLTIEGRVEPGGSGGWRAVIAVADADGALLGTREIATASPRCGAIDDELALAIALMIDPSASLSPSAPPPPAAPAPPPAQPPTPAPSQPQVVVQRILIPVPPPTPPPPPPAPWRVEVGAGPLFGLGLLPSPGAAAAIRARLTPPRFWSFEVGGAVWFPNEATTGASTARFSWGEGFVSACPVSLGSATRLSACAGARLGALRVGGLGFGVDRADQRLTAGGALDVRLTRRLVGPLTAGGGLGLIVPLVRDTFYYIDAQGRDREIFQMAPLAGTADVLLGVDFP</sequence>
<evidence type="ECO:0000256" key="2">
    <source>
        <dbReference type="SAM" id="SignalP"/>
    </source>
</evidence>
<organism evidence="3 4">
    <name type="scientific">Sorangium cellulosum</name>
    <name type="common">Polyangium cellulosum</name>
    <dbReference type="NCBI Taxonomy" id="56"/>
    <lineage>
        <taxon>Bacteria</taxon>
        <taxon>Pseudomonadati</taxon>
        <taxon>Myxococcota</taxon>
        <taxon>Polyangia</taxon>
        <taxon>Polyangiales</taxon>
        <taxon>Polyangiaceae</taxon>
        <taxon>Sorangium</taxon>
    </lineage>
</organism>
<keyword evidence="2" id="KW-0732">Signal</keyword>
<dbReference type="Proteomes" id="UP000295497">
    <property type="component" value="Chromosome"/>
</dbReference>
<gene>
    <name evidence="3" type="ORF">SOCE836_076340</name>
</gene>
<proteinExistence type="predicted"/>
<reference evidence="3 4" key="1">
    <citation type="submission" date="2015-09" db="EMBL/GenBank/DDBJ databases">
        <title>Sorangium comparison.</title>
        <authorList>
            <person name="Zaburannyi N."/>
            <person name="Bunk B."/>
            <person name="Overmann J."/>
            <person name="Mueller R."/>
        </authorList>
    </citation>
    <scope>NUCLEOTIDE SEQUENCE [LARGE SCALE GENOMIC DNA]</scope>
    <source>
        <strain evidence="3 4">So ce836</strain>
    </source>
</reference>
<dbReference type="RefSeq" id="WP_207217587.1">
    <property type="nucleotide sequence ID" value="NZ_CP012672.1"/>
</dbReference>
<feature type="chain" id="PRO_5020561153" description="Secreted protein" evidence="2">
    <location>
        <begin position="25"/>
        <end position="352"/>
    </location>
</feature>
<evidence type="ECO:0000313" key="4">
    <source>
        <dbReference type="Proteomes" id="UP000295497"/>
    </source>
</evidence>
<dbReference type="AlphaFoldDB" id="A0A4V0NH50"/>
<accession>A0A4V0NH50</accession>
<protein>
    <recommendedName>
        <fullName evidence="5">Secreted protein</fullName>
    </recommendedName>
</protein>
<evidence type="ECO:0000313" key="3">
    <source>
        <dbReference type="EMBL" id="AUX35442.1"/>
    </source>
</evidence>
<feature type="region of interest" description="Disordered" evidence="1">
    <location>
        <begin position="131"/>
        <end position="158"/>
    </location>
</feature>
<evidence type="ECO:0000256" key="1">
    <source>
        <dbReference type="SAM" id="MobiDB-lite"/>
    </source>
</evidence>
<feature type="signal peptide" evidence="2">
    <location>
        <begin position="1"/>
        <end position="24"/>
    </location>
</feature>
<name>A0A4V0NH50_SORCE</name>